<reference evidence="4" key="1">
    <citation type="submission" date="2023-01" db="EMBL/GenBank/DDBJ databases">
        <title>Whole genome sequence of Paucibacter sp. S2-9 isolated from pond sediment.</title>
        <authorList>
            <person name="Jung J.Y."/>
        </authorList>
    </citation>
    <scope>NUCLEOTIDE SEQUENCE</scope>
    <source>
        <strain evidence="4">S2-9</strain>
    </source>
</reference>
<evidence type="ECO:0000256" key="2">
    <source>
        <dbReference type="SAM" id="SignalP"/>
    </source>
</evidence>
<keyword evidence="1" id="KW-0812">Transmembrane</keyword>
<organism evidence="4 5">
    <name type="scientific">Paucibacter sediminis</name>
    <dbReference type="NCBI Taxonomy" id="3019553"/>
    <lineage>
        <taxon>Bacteria</taxon>
        <taxon>Pseudomonadati</taxon>
        <taxon>Pseudomonadota</taxon>
        <taxon>Betaproteobacteria</taxon>
        <taxon>Burkholderiales</taxon>
        <taxon>Sphaerotilaceae</taxon>
        <taxon>Roseateles</taxon>
    </lineage>
</organism>
<dbReference type="InterPro" id="IPR010895">
    <property type="entry name" value="CHRD"/>
</dbReference>
<evidence type="ECO:0000313" key="4">
    <source>
        <dbReference type="EMBL" id="WIT13024.1"/>
    </source>
</evidence>
<keyword evidence="1" id="KW-0472">Membrane</keyword>
<proteinExistence type="predicted"/>
<evidence type="ECO:0000259" key="3">
    <source>
        <dbReference type="SMART" id="SM00754"/>
    </source>
</evidence>
<dbReference type="Pfam" id="PF07452">
    <property type="entry name" value="CHRD"/>
    <property type="match status" value="1"/>
</dbReference>
<evidence type="ECO:0000256" key="1">
    <source>
        <dbReference type="SAM" id="Phobius"/>
    </source>
</evidence>
<protein>
    <submittedName>
        <fullName evidence="4">CHRD domain-containing protein</fullName>
    </submittedName>
</protein>
<dbReference type="Pfam" id="PF07589">
    <property type="entry name" value="PEP-CTERM"/>
    <property type="match status" value="1"/>
</dbReference>
<dbReference type="EMBL" id="CP116346">
    <property type="protein sequence ID" value="WIT13024.1"/>
    <property type="molecule type" value="Genomic_DNA"/>
</dbReference>
<dbReference type="SMART" id="SM00754">
    <property type="entry name" value="CHRD"/>
    <property type="match status" value="1"/>
</dbReference>
<dbReference type="RefSeq" id="WP_285234127.1">
    <property type="nucleotide sequence ID" value="NZ_CP116346.1"/>
</dbReference>
<dbReference type="InterPro" id="IPR013424">
    <property type="entry name" value="Ice-binding_C"/>
</dbReference>
<dbReference type="AlphaFoldDB" id="A0AA95SXP5"/>
<feature type="chain" id="PRO_5041719792" evidence="2">
    <location>
        <begin position="24"/>
        <end position="208"/>
    </location>
</feature>
<feature type="signal peptide" evidence="2">
    <location>
        <begin position="1"/>
        <end position="23"/>
    </location>
</feature>
<evidence type="ECO:0000313" key="5">
    <source>
        <dbReference type="Proteomes" id="UP001177769"/>
    </source>
</evidence>
<gene>
    <name evidence="4" type="ORF">PFX98_05295</name>
</gene>
<dbReference type="Proteomes" id="UP001177769">
    <property type="component" value="Chromosome"/>
</dbReference>
<feature type="domain" description="CHRD" evidence="3">
    <location>
        <begin position="26"/>
        <end position="178"/>
    </location>
</feature>
<sequence>MRIRIAALALFSALGALPLAAQATVYQFNASLNSANEVGTVSTATATGIATLFYDDHGTVSLLDDTYDFSMAVFGLSGGPGGTAATGFHIHGAASVTESGPVRVFLDTAPFSSLNAGSTLLVGGSGIAAPSIPATSASGTNAGHPAMSFLDMLQGGLAYANVHTSLNPAGAVRGQLIQVAAVVPEPASMALMLGGLGVLGLTVRRRRR</sequence>
<dbReference type="KEGG" id="pais:PFX98_05295"/>
<dbReference type="NCBIfam" id="TIGR02595">
    <property type="entry name" value="PEP_CTERM"/>
    <property type="match status" value="1"/>
</dbReference>
<keyword evidence="2" id="KW-0732">Signal</keyword>
<keyword evidence="5" id="KW-1185">Reference proteome</keyword>
<keyword evidence="1" id="KW-1133">Transmembrane helix</keyword>
<feature type="transmembrane region" description="Helical" evidence="1">
    <location>
        <begin position="186"/>
        <end position="203"/>
    </location>
</feature>
<name>A0AA95SXP5_9BURK</name>
<accession>A0AA95SXP5</accession>